<dbReference type="PANTHER" id="PTHR35897">
    <property type="entry name" value="METHYLTRANSFERASE AUSD"/>
    <property type="match status" value="1"/>
</dbReference>
<reference evidence="7" key="1">
    <citation type="journal article" date="2014" name="Genome Announc.">
        <title>Genome sequence and annotation of Acremonium chrysogenum, producer of the beta-lactam antibiotic cephalosporin C.</title>
        <authorList>
            <person name="Terfehr D."/>
            <person name="Dahlmann T.A."/>
            <person name="Specht T."/>
            <person name="Zadra I."/>
            <person name="Kuernsteiner H."/>
            <person name="Kueck U."/>
        </authorList>
    </citation>
    <scope>NUCLEOTIDE SEQUENCE [LARGE SCALE GENOMIC DNA]</scope>
    <source>
        <strain evidence="7">ATCC 11550 / CBS 779.69 / DSM 880 / IAM 14645 / JCM 23072 / IMI 49137</strain>
    </source>
</reference>
<dbReference type="HOGENOM" id="CLU_051542_0_0_1"/>
<dbReference type="OrthoDB" id="2094832at2759"/>
<evidence type="ECO:0000256" key="3">
    <source>
        <dbReference type="ARBA" id="ARBA00022691"/>
    </source>
</evidence>
<protein>
    <recommendedName>
        <fullName evidence="5">Methyltransferase domain-containing protein</fullName>
    </recommendedName>
</protein>
<comment type="caution">
    <text evidence="6">The sequence shown here is derived from an EMBL/GenBank/DDBJ whole genome shotgun (WGS) entry which is preliminary data.</text>
</comment>
<dbReference type="Proteomes" id="UP000029964">
    <property type="component" value="Unassembled WGS sequence"/>
</dbReference>
<feature type="domain" description="Methyltransferase" evidence="5">
    <location>
        <begin position="119"/>
        <end position="220"/>
    </location>
</feature>
<dbReference type="EMBL" id="JPKY01000145">
    <property type="protein sequence ID" value="KFH41122.1"/>
    <property type="molecule type" value="Genomic_DNA"/>
</dbReference>
<sequence>MAVGLRYNELPRPTLCQRMDLIQLQKWSYIAELPHHADPVRQLLRDYSKIPAGEVDSHLLHMVPCPLTRNGCLREKAWRISSFPCIGRWKFLNLLDSRDALYQQVLFRLTLPKSSDALLDLGCCLGQALRQLRADGVSGSRLFGIDINPALIDVGRELFRDSDSLGATFVVGDMIDPDDNRVSQLEGQVTMIQADSFFHLFTWTQQLYIGKRIVSFLKPGTQNAVIFGRQAGRLKRKLSPWRENSPYLHNQDSFQELWNEVGRMTGTRWAVQFEPDGEPLPAFVGVEKDTLPVRFAVHQIS</sequence>
<evidence type="ECO:0000256" key="4">
    <source>
        <dbReference type="ARBA" id="ARBA00038314"/>
    </source>
</evidence>
<dbReference type="Gene3D" id="3.40.50.150">
    <property type="entry name" value="Vaccinia Virus protein VP39"/>
    <property type="match status" value="1"/>
</dbReference>
<evidence type="ECO:0000256" key="1">
    <source>
        <dbReference type="ARBA" id="ARBA00005179"/>
    </source>
</evidence>
<dbReference type="STRING" id="857340.A0A086SVJ0"/>
<dbReference type="InterPro" id="IPR041698">
    <property type="entry name" value="Methyltransf_25"/>
</dbReference>
<proteinExistence type="inferred from homology"/>
<evidence type="ECO:0000259" key="5">
    <source>
        <dbReference type="Pfam" id="PF13649"/>
    </source>
</evidence>
<organism evidence="6 7">
    <name type="scientific">Hapsidospora chrysogenum (strain ATCC 11550 / CBS 779.69 / DSM 880 / IAM 14645 / JCM 23072 / IMI 49137)</name>
    <name type="common">Acremonium chrysogenum</name>
    <dbReference type="NCBI Taxonomy" id="857340"/>
    <lineage>
        <taxon>Eukaryota</taxon>
        <taxon>Fungi</taxon>
        <taxon>Dikarya</taxon>
        <taxon>Ascomycota</taxon>
        <taxon>Pezizomycotina</taxon>
        <taxon>Sordariomycetes</taxon>
        <taxon>Hypocreomycetidae</taxon>
        <taxon>Hypocreales</taxon>
        <taxon>Bionectriaceae</taxon>
        <taxon>Hapsidospora</taxon>
    </lineage>
</organism>
<accession>A0A086SVJ0</accession>
<dbReference type="PANTHER" id="PTHR35897:SF1">
    <property type="entry name" value="METHYLTRANSFERASE AUSD"/>
    <property type="match status" value="1"/>
</dbReference>
<gene>
    <name evidence="6" type="ORF">ACRE_081700</name>
</gene>
<keyword evidence="3" id="KW-0949">S-adenosyl-L-methionine</keyword>
<dbReference type="AlphaFoldDB" id="A0A086SVJ0"/>
<dbReference type="SUPFAM" id="SSF53335">
    <property type="entry name" value="S-adenosyl-L-methionine-dependent methyltransferases"/>
    <property type="match status" value="1"/>
</dbReference>
<evidence type="ECO:0000256" key="2">
    <source>
        <dbReference type="ARBA" id="ARBA00022679"/>
    </source>
</evidence>
<comment type="similarity">
    <text evidence="4">Belongs to the class I-like SAM-binding methyltransferase superfamily.</text>
</comment>
<dbReference type="InterPro" id="IPR051654">
    <property type="entry name" value="Meroterpenoid_MTases"/>
</dbReference>
<dbReference type="CDD" id="cd02440">
    <property type="entry name" value="AdoMet_MTases"/>
    <property type="match status" value="1"/>
</dbReference>
<dbReference type="GO" id="GO:0016740">
    <property type="term" value="F:transferase activity"/>
    <property type="evidence" value="ECO:0007669"/>
    <property type="project" value="UniProtKB-KW"/>
</dbReference>
<keyword evidence="7" id="KW-1185">Reference proteome</keyword>
<dbReference type="InterPro" id="IPR029063">
    <property type="entry name" value="SAM-dependent_MTases_sf"/>
</dbReference>
<name>A0A086SVJ0_HAPC1</name>
<evidence type="ECO:0000313" key="6">
    <source>
        <dbReference type="EMBL" id="KFH41122.1"/>
    </source>
</evidence>
<comment type="pathway">
    <text evidence="1">Secondary metabolite biosynthesis.</text>
</comment>
<dbReference type="Pfam" id="PF13649">
    <property type="entry name" value="Methyltransf_25"/>
    <property type="match status" value="1"/>
</dbReference>
<evidence type="ECO:0000313" key="7">
    <source>
        <dbReference type="Proteomes" id="UP000029964"/>
    </source>
</evidence>
<keyword evidence="2" id="KW-0808">Transferase</keyword>